<dbReference type="Gene3D" id="1.20.5.490">
    <property type="entry name" value="Single helix bin"/>
    <property type="match status" value="1"/>
</dbReference>
<evidence type="ECO:0000313" key="3">
    <source>
        <dbReference type="Proteomes" id="UP000694941"/>
    </source>
</evidence>
<evidence type="ECO:0000313" key="4">
    <source>
        <dbReference type="RefSeq" id="XP_022238103.1"/>
    </source>
</evidence>
<sequence length="589" mass="64513">MANNFISSDKRHSELANISFAFPVSSMESNLCYNLNRANANLEFNGTVALEEHQEHKKKPSFQITSVTVQGARINNDPEEDSAEDFDELNSETFNCSKKMDVDNDQSSEDTTGDISSISTSTTNSNITELPFLSTSSIPIKCESLELTPFPNIVSSEITVTSTIDSSRFAKTIIQPERNQQVLSLTPTRNSSDVTEEVPMASCSYQWQNRFKVVKLVSSEPFKRGRWICTDFTDPPVIQQEAMKNEMSTEQSNSSLKTTINGLTNASNSHVVSNSSDIAHMYLSQTYPVTASEGFSVTLDTHQNSQPSCSIILPVCDTTESTPVSMIQTLGIQTMQTVVNDCPQQSPVSDTLEHIQAVPISKSLLSQDPVTSKLIQDFPENEMLVGKVPQTQICELAEQGISIQLHQGSKNIIPNSSDSQNLDSQDQQTRYTFTSQNKVTSTVDTLRMTTTYSRPSVSGTGSSASAPLSEVLPEALGVMPTVEDEERESAPSGSSTVAIDNKIEQAMDLVKSHLMFAVREEVDVLKEKISELTEKISQLEHENGILKAHASQETLNKLSEGGLQSISQTQLQQKSAAKAQVSSQSQHPS</sequence>
<keyword evidence="3" id="KW-1185">Reference proteome</keyword>
<dbReference type="PANTHER" id="PTHR46745">
    <property type="entry name" value="TSC22 DOMAIN FAMILY PROTEIN 1"/>
    <property type="match status" value="1"/>
</dbReference>
<dbReference type="GeneID" id="106478747"/>
<evidence type="ECO:0000256" key="1">
    <source>
        <dbReference type="SAM" id="Coils"/>
    </source>
</evidence>
<gene>
    <name evidence="4 5" type="primary">LOC106478747</name>
</gene>
<accession>A0ABM1S399</accession>
<dbReference type="CDD" id="cd21936">
    <property type="entry name" value="ZIP_TSC22D"/>
    <property type="match status" value="1"/>
</dbReference>
<dbReference type="RefSeq" id="XP_022238104.1">
    <property type="nucleotide sequence ID" value="XM_022382396.1"/>
</dbReference>
<proteinExistence type="predicted"/>
<dbReference type="RefSeq" id="XP_022238103.1">
    <property type="nucleotide sequence ID" value="XM_022382395.1"/>
</dbReference>
<protein>
    <submittedName>
        <fullName evidence="4 5">TSC22 domain family protein 1-like isoform X1</fullName>
    </submittedName>
</protein>
<dbReference type="PANTHER" id="PTHR46745:SF1">
    <property type="entry name" value="TSC22 DOMAIN FAMILY PROTEIN 1"/>
    <property type="match status" value="1"/>
</dbReference>
<dbReference type="Proteomes" id="UP000694941">
    <property type="component" value="Unplaced"/>
</dbReference>
<dbReference type="Pfam" id="PF01166">
    <property type="entry name" value="TSC22"/>
    <property type="match status" value="1"/>
</dbReference>
<name>A0ABM1S399_LIMPO</name>
<feature type="compositionally biased region" description="Acidic residues" evidence="2">
    <location>
        <begin position="103"/>
        <end position="112"/>
    </location>
</feature>
<evidence type="ECO:0000313" key="5">
    <source>
        <dbReference type="RefSeq" id="XP_022238104.1"/>
    </source>
</evidence>
<reference evidence="4 5" key="1">
    <citation type="submission" date="2025-05" db="UniProtKB">
        <authorList>
            <consortium name="RefSeq"/>
        </authorList>
    </citation>
    <scope>IDENTIFICATION</scope>
    <source>
        <tissue evidence="4 5">Muscle</tissue>
    </source>
</reference>
<feature type="compositionally biased region" description="Low complexity" evidence="2">
    <location>
        <begin position="113"/>
        <end position="122"/>
    </location>
</feature>
<organism evidence="3 5">
    <name type="scientific">Limulus polyphemus</name>
    <name type="common">Atlantic horseshoe crab</name>
    <dbReference type="NCBI Taxonomy" id="6850"/>
    <lineage>
        <taxon>Eukaryota</taxon>
        <taxon>Metazoa</taxon>
        <taxon>Ecdysozoa</taxon>
        <taxon>Arthropoda</taxon>
        <taxon>Chelicerata</taxon>
        <taxon>Merostomata</taxon>
        <taxon>Xiphosura</taxon>
        <taxon>Limulidae</taxon>
        <taxon>Limulus</taxon>
    </lineage>
</organism>
<dbReference type="InterPro" id="IPR000580">
    <property type="entry name" value="TSC22/Bun"/>
</dbReference>
<evidence type="ECO:0000256" key="2">
    <source>
        <dbReference type="SAM" id="MobiDB-lite"/>
    </source>
</evidence>
<feature type="region of interest" description="Disordered" evidence="2">
    <location>
        <begin position="97"/>
        <end position="122"/>
    </location>
</feature>
<feature type="compositionally biased region" description="Low complexity" evidence="2">
    <location>
        <begin position="567"/>
        <end position="589"/>
    </location>
</feature>
<dbReference type="SUPFAM" id="SSF58026">
    <property type="entry name" value="Delta-sleep-inducing peptide immunoreactive peptide"/>
    <property type="match status" value="1"/>
</dbReference>
<feature type="region of interest" description="Disordered" evidence="2">
    <location>
        <begin position="566"/>
        <end position="589"/>
    </location>
</feature>
<feature type="coiled-coil region" evidence="1">
    <location>
        <begin position="515"/>
        <end position="549"/>
    </location>
</feature>
<keyword evidence="1" id="KW-0175">Coiled coil</keyword>